<reference evidence="2" key="1">
    <citation type="submission" date="2020-05" db="EMBL/GenBank/DDBJ databases">
        <title>WGS assembly of Panicum virgatum.</title>
        <authorList>
            <person name="Lovell J.T."/>
            <person name="Jenkins J."/>
            <person name="Shu S."/>
            <person name="Juenger T.E."/>
            <person name="Schmutz J."/>
        </authorList>
    </citation>
    <scope>NUCLEOTIDE SEQUENCE</scope>
    <source>
        <strain evidence="2">AP13</strain>
    </source>
</reference>
<name>A0A8T0R0Q7_PANVG</name>
<gene>
    <name evidence="2" type="ORF">PVAP13_6NG134603</name>
</gene>
<evidence type="ECO:0000313" key="2">
    <source>
        <dbReference type="EMBL" id="KAG2578840.1"/>
    </source>
</evidence>
<feature type="region of interest" description="Disordered" evidence="1">
    <location>
        <begin position="1"/>
        <end position="75"/>
    </location>
</feature>
<organism evidence="2 3">
    <name type="scientific">Panicum virgatum</name>
    <name type="common">Blackwell switchgrass</name>
    <dbReference type="NCBI Taxonomy" id="38727"/>
    <lineage>
        <taxon>Eukaryota</taxon>
        <taxon>Viridiplantae</taxon>
        <taxon>Streptophyta</taxon>
        <taxon>Embryophyta</taxon>
        <taxon>Tracheophyta</taxon>
        <taxon>Spermatophyta</taxon>
        <taxon>Magnoliopsida</taxon>
        <taxon>Liliopsida</taxon>
        <taxon>Poales</taxon>
        <taxon>Poaceae</taxon>
        <taxon>PACMAD clade</taxon>
        <taxon>Panicoideae</taxon>
        <taxon>Panicodae</taxon>
        <taxon>Paniceae</taxon>
        <taxon>Panicinae</taxon>
        <taxon>Panicum</taxon>
        <taxon>Panicum sect. Hiantes</taxon>
    </lineage>
</organism>
<dbReference type="Proteomes" id="UP000823388">
    <property type="component" value="Chromosome 6N"/>
</dbReference>
<proteinExistence type="predicted"/>
<dbReference type="AlphaFoldDB" id="A0A8T0R0Q7"/>
<feature type="compositionally biased region" description="Low complexity" evidence="1">
    <location>
        <begin position="63"/>
        <end position="72"/>
    </location>
</feature>
<evidence type="ECO:0000256" key="1">
    <source>
        <dbReference type="SAM" id="MobiDB-lite"/>
    </source>
</evidence>
<evidence type="ECO:0000313" key="3">
    <source>
        <dbReference type="Proteomes" id="UP000823388"/>
    </source>
</evidence>
<protein>
    <submittedName>
        <fullName evidence="2">Uncharacterized protein</fullName>
    </submittedName>
</protein>
<accession>A0A8T0R0Q7</accession>
<keyword evidence="3" id="KW-1185">Reference proteome</keyword>
<comment type="caution">
    <text evidence="2">The sequence shown here is derived from an EMBL/GenBank/DDBJ whole genome shotgun (WGS) entry which is preliminary data.</text>
</comment>
<feature type="compositionally biased region" description="Pro residues" evidence="1">
    <location>
        <begin position="1"/>
        <end position="17"/>
    </location>
</feature>
<sequence length="129" mass="13569">MPPHHPPSMPPPLPVTPASPHRGPLLQHLPGRPPSVAAGAGREGGQLGKPARAARAGREDGGAADLRGSCSGRRGRLLDPGRCAPLLVLARPPRQGPRIRRHGRHWPGRRALAATRRGHRLWSSAAGDG</sequence>
<dbReference type="EMBL" id="CM029048">
    <property type="protein sequence ID" value="KAG2578840.1"/>
    <property type="molecule type" value="Genomic_DNA"/>
</dbReference>